<dbReference type="Gene3D" id="3.40.366.10">
    <property type="entry name" value="Malonyl-Coenzyme A Acyl Carrier Protein, domain 2"/>
    <property type="match status" value="1"/>
</dbReference>
<protein>
    <submittedName>
        <fullName evidence="2">Fatty-acid synthase family protein</fullName>
    </submittedName>
</protein>
<name>C0W3K7_9ACTO</name>
<dbReference type="GO" id="GO:0016740">
    <property type="term" value="F:transferase activity"/>
    <property type="evidence" value="ECO:0007669"/>
    <property type="project" value="InterPro"/>
</dbReference>
<feature type="compositionally biased region" description="Polar residues" evidence="1">
    <location>
        <begin position="39"/>
        <end position="50"/>
    </location>
</feature>
<accession>C0W3K7</accession>
<dbReference type="Proteomes" id="UP000004778">
    <property type="component" value="Unassembled WGS sequence"/>
</dbReference>
<evidence type="ECO:0000313" key="3">
    <source>
        <dbReference type="Proteomes" id="UP000004778"/>
    </source>
</evidence>
<evidence type="ECO:0000313" key="2">
    <source>
        <dbReference type="EMBL" id="EEH66681.1"/>
    </source>
</evidence>
<comment type="caution">
    <text evidence="2">The sequence shown here is derived from an EMBL/GenBank/DDBJ whole genome shotgun (WGS) entry which is preliminary data.</text>
</comment>
<gene>
    <name evidence="2" type="ORF">HMPREF0058_0451</name>
</gene>
<dbReference type="AlphaFoldDB" id="C0W3K7"/>
<feature type="compositionally biased region" description="Low complexity" evidence="1">
    <location>
        <begin position="13"/>
        <end position="38"/>
    </location>
</feature>
<organism evidence="2 3">
    <name type="scientific">Actinomyces urogenitalis DSM 15434</name>
    <dbReference type="NCBI Taxonomy" id="525246"/>
    <lineage>
        <taxon>Bacteria</taxon>
        <taxon>Bacillati</taxon>
        <taxon>Actinomycetota</taxon>
        <taxon>Actinomycetes</taxon>
        <taxon>Actinomycetales</taxon>
        <taxon>Actinomycetaceae</taxon>
        <taxon>Actinomyces</taxon>
    </lineage>
</organism>
<dbReference type="EMBL" id="ACFH01000023">
    <property type="protein sequence ID" value="EEH66681.1"/>
    <property type="molecule type" value="Genomic_DNA"/>
</dbReference>
<dbReference type="InterPro" id="IPR001227">
    <property type="entry name" value="Ac_transferase_dom_sf"/>
</dbReference>
<proteinExistence type="predicted"/>
<sequence length="160" mass="16621">MTSHRQPPSAFRSLSPLTTSTTSKDTMTTPSTQTDPMSYTSRAAQATPAPTASVADLLEAGEPYVLSFGGQATPWRTSLAELLETDREVAADLIALDEEVSRLLAPVATELLTICPRGLRVLDDDGAAVVPAPSHAGQGDEAAVSVPGILLAQHAVLASL</sequence>
<feature type="region of interest" description="Disordered" evidence="1">
    <location>
        <begin position="1"/>
        <end position="50"/>
    </location>
</feature>
<reference evidence="2 3" key="1">
    <citation type="submission" date="2009-01" db="EMBL/GenBank/DDBJ databases">
        <authorList>
            <person name="Qin X."/>
            <person name="Bachman B."/>
            <person name="Battles P."/>
            <person name="Bell A."/>
            <person name="Bess C."/>
            <person name="Bickham C."/>
            <person name="Chaboub L."/>
            <person name="Chen D."/>
            <person name="Coyle M."/>
            <person name="Deiros D.R."/>
            <person name="Dinh H."/>
            <person name="Forbes L."/>
            <person name="Fowler G."/>
            <person name="Francisco L."/>
            <person name="Fu Q."/>
            <person name="Gubbala S."/>
            <person name="Hale W."/>
            <person name="Han Y."/>
            <person name="Hemphill L."/>
            <person name="Highlander S.K."/>
            <person name="Hirani K."/>
            <person name="Hogues M."/>
            <person name="Jackson L."/>
            <person name="Jakkamsetti A."/>
            <person name="Javaid M."/>
            <person name="Jiang H."/>
            <person name="Korchina V."/>
            <person name="Kovar C."/>
            <person name="Lara F."/>
            <person name="Lee S."/>
            <person name="Mata R."/>
            <person name="Mathew T."/>
            <person name="Moen C."/>
            <person name="Morales K."/>
            <person name="Munidasa M."/>
            <person name="Nazareth L."/>
            <person name="Ngo R."/>
            <person name="Nguyen L."/>
            <person name="Okwuonu G."/>
            <person name="Ongeri F."/>
            <person name="Patil S."/>
            <person name="Petrosino J."/>
            <person name="Pham C."/>
            <person name="Pham P."/>
            <person name="Pu L.-L."/>
            <person name="Puazo M."/>
            <person name="Raj R."/>
            <person name="Reid J."/>
            <person name="Rouhana J."/>
            <person name="Saada N."/>
            <person name="Shang Y."/>
            <person name="Simmons D."/>
            <person name="Thornton R."/>
            <person name="Warren J."/>
            <person name="Weissenberger G."/>
            <person name="Zhang J."/>
            <person name="Zhang L."/>
            <person name="Zhou C."/>
            <person name="Zhu D."/>
            <person name="Muzny D."/>
            <person name="Worley K."/>
            <person name="Gibbs R."/>
        </authorList>
    </citation>
    <scope>NUCLEOTIDE SEQUENCE [LARGE SCALE GENOMIC DNA]</scope>
    <source>
        <strain evidence="2 3">DSM 15434</strain>
    </source>
</reference>
<feature type="non-terminal residue" evidence="2">
    <location>
        <position position="160"/>
    </location>
</feature>
<dbReference type="HOGENOM" id="CLU_1664333_0_0_11"/>
<evidence type="ECO:0000256" key="1">
    <source>
        <dbReference type="SAM" id="MobiDB-lite"/>
    </source>
</evidence>
<keyword evidence="3" id="KW-1185">Reference proteome</keyword>
<dbReference type="eggNOG" id="COG0331">
    <property type="taxonomic scope" value="Bacteria"/>
</dbReference>